<accession>A0ACB7ZE83</accession>
<protein>
    <submittedName>
        <fullName evidence="1">Uncharacterized protein</fullName>
    </submittedName>
</protein>
<keyword evidence="2" id="KW-1185">Reference proteome</keyword>
<name>A0ACB7ZE83_9ERIC</name>
<dbReference type="EMBL" id="CM037162">
    <property type="protein sequence ID" value="KAH7863887.1"/>
    <property type="molecule type" value="Genomic_DNA"/>
</dbReference>
<reference evidence="1 2" key="1">
    <citation type="journal article" date="2021" name="Hortic Res">
        <title>High-quality reference genome and annotation aids understanding of berry development for evergreen blueberry (Vaccinium darrowii).</title>
        <authorList>
            <person name="Yu J."/>
            <person name="Hulse-Kemp A.M."/>
            <person name="Babiker E."/>
            <person name="Staton M."/>
        </authorList>
    </citation>
    <scope>NUCLEOTIDE SEQUENCE [LARGE SCALE GENOMIC DNA]</scope>
    <source>
        <strain evidence="2">cv. NJ 8807/NJ 8810</strain>
        <tissue evidence="1">Young leaf</tissue>
    </source>
</reference>
<dbReference type="Proteomes" id="UP000828048">
    <property type="component" value="Chromosome 12"/>
</dbReference>
<evidence type="ECO:0000313" key="1">
    <source>
        <dbReference type="EMBL" id="KAH7863887.1"/>
    </source>
</evidence>
<evidence type="ECO:0000313" key="2">
    <source>
        <dbReference type="Proteomes" id="UP000828048"/>
    </source>
</evidence>
<comment type="caution">
    <text evidence="1">The sequence shown here is derived from an EMBL/GenBank/DDBJ whole genome shotgun (WGS) entry which is preliminary data.</text>
</comment>
<organism evidence="1 2">
    <name type="scientific">Vaccinium darrowii</name>
    <dbReference type="NCBI Taxonomy" id="229202"/>
    <lineage>
        <taxon>Eukaryota</taxon>
        <taxon>Viridiplantae</taxon>
        <taxon>Streptophyta</taxon>
        <taxon>Embryophyta</taxon>
        <taxon>Tracheophyta</taxon>
        <taxon>Spermatophyta</taxon>
        <taxon>Magnoliopsida</taxon>
        <taxon>eudicotyledons</taxon>
        <taxon>Gunneridae</taxon>
        <taxon>Pentapetalae</taxon>
        <taxon>asterids</taxon>
        <taxon>Ericales</taxon>
        <taxon>Ericaceae</taxon>
        <taxon>Vaccinioideae</taxon>
        <taxon>Vaccinieae</taxon>
        <taxon>Vaccinium</taxon>
    </lineage>
</organism>
<gene>
    <name evidence="1" type="ORF">Vadar_023078</name>
</gene>
<proteinExistence type="predicted"/>
<sequence>MPPILFLIFAFISSGGGLDFPLAAGISTIGTGKELYYGSFLESDGGNFTLGFFTTERTNYTYLGIWYTNDTQQRNGGNTVFNISNQLATNPTAKIEDTGNFVLTNGTDLWQSFDYPGNTLLPGMKLGFNTRTGQNWNLTSWSSDYSAATGAFTMGWEPTLDSGRFVSNDNEKYLTFSGINGSLWMWELRPDGQIEEGANSFVFGSKIFGPASVSSFCYGYESGDGCVTSELPQCRSSNDSNGTGCMTWIGKLEYQEYTYVEVINVLVRGSSSKGKTWIWVLIAVVISVLVLIVGIFCGLQMRKRRLEGEEKKRQKGYLLELMSSDSFNDRCDIEGNGTEAHHDLKILSFASIVEATNNFSRENKLGQGGFGPVYKNETEGITNRVVGTYGYMSPEYAMEGTFSEKSDVFSFGVLILEVVSGRRNTSFYDVDNGPLNLIGYAWELWKQGTALELKDPTLGDSCAKNEFLRIIQVGLLCVQEGATDRPTMSDVIWMLSNETMVLPAPTRPAFLTGRNVLHTTPPRGREPKDCTKNSLTISIMEPR</sequence>